<organism evidence="1 2">
    <name type="scientific">Mycobacterium phage Henu3</name>
    <dbReference type="NCBI Taxonomy" id="2492961"/>
    <lineage>
        <taxon>Viruses</taxon>
        <taxon>Duplodnaviria</taxon>
        <taxon>Heunggongvirae</taxon>
        <taxon>Uroviricota</taxon>
        <taxon>Caudoviricetes</taxon>
        <taxon>Weiservirinae</taxon>
        <taxon>Fionnbharthvirus</taxon>
        <taxon>Fionnbharthvirus henu3</taxon>
    </lineage>
</organism>
<evidence type="ECO:0000313" key="2">
    <source>
        <dbReference type="Proteomes" id="UP000290904"/>
    </source>
</evidence>
<keyword evidence="2" id="KW-1185">Reference proteome</keyword>
<evidence type="ECO:0000313" key="1">
    <source>
        <dbReference type="EMBL" id="QAU04965.1"/>
    </source>
</evidence>
<sequence length="150" mass="16719">MSLMSLHVPWQSRGASVAGRQQRERRVLAADDFLIDTEMKSGRCKRCGGAVLAGYVTGTMTLLDTAHLSLLGEAVALLAGVRTFSIDESSTRRPARAHRRWTVHIRKGLPEDRHLFAEHRCGFVWPPALLDGRGDLRARLYPPTPDECPF</sequence>
<accession>A0A410T829</accession>
<protein>
    <submittedName>
        <fullName evidence="1">Uncharacterized protein</fullName>
    </submittedName>
</protein>
<dbReference type="EMBL" id="MK224497">
    <property type="protein sequence ID" value="QAU04965.1"/>
    <property type="molecule type" value="Genomic_DNA"/>
</dbReference>
<name>A0A410T829_9CAUD</name>
<gene>
    <name evidence="1" type="ORF">Henu3_gp21</name>
</gene>
<proteinExistence type="predicted"/>
<reference evidence="1 2" key="1">
    <citation type="submission" date="2018-11" db="EMBL/GenBank/DDBJ databases">
        <authorList>
            <person name="Teng T."/>
        </authorList>
    </citation>
    <scope>NUCLEOTIDE SEQUENCE [LARGE SCALE GENOMIC DNA]</scope>
</reference>
<dbReference type="Proteomes" id="UP000290904">
    <property type="component" value="Segment"/>
</dbReference>